<dbReference type="SUPFAM" id="SSF143517">
    <property type="entry name" value="TRCF domain-like"/>
    <property type="match status" value="1"/>
</dbReference>
<dbReference type="GO" id="GO:0016787">
    <property type="term" value="F:hydrolase activity"/>
    <property type="evidence" value="ECO:0007669"/>
    <property type="project" value="UniProtKB-KW"/>
</dbReference>
<dbReference type="SMART" id="SM00982">
    <property type="entry name" value="TRCF"/>
    <property type="match status" value="1"/>
</dbReference>
<dbReference type="Gene3D" id="3.40.50.11180">
    <property type="match status" value="1"/>
</dbReference>
<dbReference type="GO" id="GO:0006355">
    <property type="term" value="P:regulation of DNA-templated transcription"/>
    <property type="evidence" value="ECO:0007669"/>
    <property type="project" value="UniProtKB-UniRule"/>
</dbReference>
<evidence type="ECO:0000256" key="2">
    <source>
        <dbReference type="ARBA" id="ARBA00022741"/>
    </source>
</evidence>
<dbReference type="Gene3D" id="3.90.1150.50">
    <property type="entry name" value="Transcription-repair-coupling factor, D7 domain"/>
    <property type="match status" value="1"/>
</dbReference>
<dbReference type="SUPFAM" id="SSF52540">
    <property type="entry name" value="P-loop containing nucleoside triphosphate hydrolases"/>
    <property type="match status" value="4"/>
</dbReference>
<dbReference type="EMBL" id="MCGG01000027">
    <property type="protein sequence ID" value="OEJ66860.1"/>
    <property type="molecule type" value="Genomic_DNA"/>
</dbReference>
<keyword evidence="6 9" id="KW-0067">ATP-binding</keyword>
<dbReference type="InterPro" id="IPR014001">
    <property type="entry name" value="Helicase_ATP-bd"/>
</dbReference>
<dbReference type="GO" id="GO:0005524">
    <property type="term" value="F:ATP binding"/>
    <property type="evidence" value="ECO:0007669"/>
    <property type="project" value="UniProtKB-UniRule"/>
</dbReference>
<dbReference type="STRING" id="28181.BEN30_10690"/>
<dbReference type="PANTHER" id="PTHR47964:SF1">
    <property type="entry name" value="ATP-DEPENDENT DNA HELICASE HOMOLOG RECG, CHLOROPLASTIC"/>
    <property type="match status" value="1"/>
</dbReference>
<gene>
    <name evidence="9" type="primary">mfd</name>
    <name evidence="12" type="ORF">BEN30_10690</name>
</gene>
<dbReference type="Pfam" id="PF02559">
    <property type="entry name" value="CarD_TRCF_RID"/>
    <property type="match status" value="1"/>
</dbReference>
<dbReference type="AlphaFoldDB" id="A0A1E5Q787"/>
<evidence type="ECO:0000313" key="12">
    <source>
        <dbReference type="EMBL" id="OEJ66860.1"/>
    </source>
</evidence>
<dbReference type="InterPro" id="IPR001650">
    <property type="entry name" value="Helicase_C-like"/>
</dbReference>
<dbReference type="SUPFAM" id="SSF141259">
    <property type="entry name" value="CarD-like"/>
    <property type="match status" value="1"/>
</dbReference>
<dbReference type="CDD" id="cd17991">
    <property type="entry name" value="DEXHc_TRCF"/>
    <property type="match status" value="1"/>
</dbReference>
<keyword evidence="7 9" id="KW-0238">DNA-binding</keyword>
<reference evidence="13" key="1">
    <citation type="submission" date="2016-07" db="EMBL/GenBank/DDBJ databases">
        <authorList>
            <person name="Florea S."/>
            <person name="Webb J.S."/>
            <person name="Jaromczyk J."/>
            <person name="Schardl C.L."/>
        </authorList>
    </citation>
    <scope>NUCLEOTIDE SEQUENCE [LARGE SCALE GENOMIC DNA]</scope>
    <source>
        <strain evidence="13">MV-1</strain>
    </source>
</reference>
<evidence type="ECO:0000313" key="13">
    <source>
        <dbReference type="Proteomes" id="UP000095347"/>
    </source>
</evidence>
<protein>
    <recommendedName>
        <fullName evidence="9">Transcription-repair-coupling factor</fullName>
        <shortName evidence="9">TRCF</shortName>
        <ecNumber evidence="9">3.6.4.-</ecNumber>
    </recommendedName>
</protein>
<dbReference type="Gene3D" id="3.40.50.11140">
    <property type="match status" value="1"/>
</dbReference>
<keyword evidence="1 9" id="KW-0963">Cytoplasm</keyword>
<keyword evidence="3 9" id="KW-0227">DNA damage</keyword>
<dbReference type="Gene3D" id="2.40.10.170">
    <property type="match status" value="1"/>
</dbReference>
<dbReference type="NCBIfam" id="TIGR00580">
    <property type="entry name" value="mfd"/>
    <property type="match status" value="1"/>
</dbReference>
<dbReference type="GO" id="GO:0000716">
    <property type="term" value="P:transcription-coupled nucleotide-excision repair, DNA damage recognition"/>
    <property type="evidence" value="ECO:0007669"/>
    <property type="project" value="UniProtKB-UniRule"/>
</dbReference>
<keyword evidence="4 9" id="KW-0378">Hydrolase</keyword>
<comment type="caution">
    <text evidence="12">The sequence shown here is derived from an EMBL/GenBank/DDBJ whole genome shotgun (WGS) entry which is preliminary data.</text>
</comment>
<keyword evidence="5" id="KW-0347">Helicase</keyword>
<dbReference type="Gene3D" id="3.40.50.300">
    <property type="entry name" value="P-loop containing nucleotide triphosphate hydrolases"/>
    <property type="match status" value="2"/>
</dbReference>
<dbReference type="InterPro" id="IPR037235">
    <property type="entry name" value="TRCF-like_C_D7"/>
</dbReference>
<comment type="function">
    <text evidence="9">Couples transcription and DNA repair by recognizing RNA polymerase (RNAP) stalled at DNA lesions. Mediates ATP-dependent release of RNAP and its truncated transcript from the DNA, and recruitment of nucleotide excision repair machinery to the damaged site.</text>
</comment>
<dbReference type="Pfam" id="PF03461">
    <property type="entry name" value="TRCF"/>
    <property type="match status" value="1"/>
</dbReference>
<comment type="subcellular location">
    <subcellularLocation>
        <location evidence="9">Cytoplasm</location>
    </subcellularLocation>
</comment>
<dbReference type="Pfam" id="PF00270">
    <property type="entry name" value="DEAD"/>
    <property type="match status" value="1"/>
</dbReference>
<keyword evidence="8 9" id="KW-0234">DNA repair</keyword>
<dbReference type="SMART" id="SM00487">
    <property type="entry name" value="DEXDc"/>
    <property type="match status" value="1"/>
</dbReference>
<evidence type="ECO:0000256" key="1">
    <source>
        <dbReference type="ARBA" id="ARBA00022490"/>
    </source>
</evidence>
<dbReference type="InterPro" id="IPR047112">
    <property type="entry name" value="RecG/Mfd"/>
</dbReference>
<proteinExistence type="inferred from homology"/>
<dbReference type="SMART" id="SM01058">
    <property type="entry name" value="CarD_TRCF"/>
    <property type="match status" value="1"/>
</dbReference>
<evidence type="ECO:0000256" key="4">
    <source>
        <dbReference type="ARBA" id="ARBA00022801"/>
    </source>
</evidence>
<comment type="similarity">
    <text evidence="9">In the N-terminal section; belongs to the UvrB family.</text>
</comment>
<keyword evidence="13" id="KW-1185">Reference proteome</keyword>
<evidence type="ECO:0000256" key="9">
    <source>
        <dbReference type="HAMAP-Rule" id="MF_00969"/>
    </source>
</evidence>
<dbReference type="Gene3D" id="3.30.2060.10">
    <property type="entry name" value="Penicillin-binding protein 1b domain"/>
    <property type="match status" value="1"/>
</dbReference>
<dbReference type="InterPro" id="IPR011545">
    <property type="entry name" value="DEAD/DEAH_box_helicase_dom"/>
</dbReference>
<dbReference type="HAMAP" id="MF_00969">
    <property type="entry name" value="TRCF"/>
    <property type="match status" value="1"/>
</dbReference>
<evidence type="ECO:0000256" key="8">
    <source>
        <dbReference type="ARBA" id="ARBA00023204"/>
    </source>
</evidence>
<dbReference type="EC" id="3.6.4.-" evidence="9"/>
<dbReference type="InterPro" id="IPR005118">
    <property type="entry name" value="TRCF_C"/>
</dbReference>
<evidence type="ECO:0000259" key="11">
    <source>
        <dbReference type="PROSITE" id="PS51194"/>
    </source>
</evidence>
<dbReference type="RefSeq" id="WP_069958068.1">
    <property type="nucleotide sequence ID" value="NZ_MCGG01000027.1"/>
</dbReference>
<evidence type="ECO:0000256" key="5">
    <source>
        <dbReference type="ARBA" id="ARBA00022806"/>
    </source>
</evidence>
<keyword evidence="2 9" id="KW-0547">Nucleotide-binding</keyword>
<dbReference type="GO" id="GO:0003678">
    <property type="term" value="F:DNA helicase activity"/>
    <property type="evidence" value="ECO:0007669"/>
    <property type="project" value="TreeGrafter"/>
</dbReference>
<dbReference type="Proteomes" id="UP000095347">
    <property type="component" value="Unassembled WGS sequence"/>
</dbReference>
<dbReference type="Pfam" id="PF17757">
    <property type="entry name" value="UvrB_inter"/>
    <property type="match status" value="1"/>
</dbReference>
<comment type="similarity">
    <text evidence="9">In the C-terminal section; belongs to the helicase family. RecG subfamily.</text>
</comment>
<feature type="domain" description="Helicase C-terminal" evidence="11">
    <location>
        <begin position="815"/>
        <end position="969"/>
    </location>
</feature>
<organism evidence="12 13">
    <name type="scientific">Magnetovibrio blakemorei</name>
    <dbReference type="NCBI Taxonomy" id="28181"/>
    <lineage>
        <taxon>Bacteria</taxon>
        <taxon>Pseudomonadati</taxon>
        <taxon>Pseudomonadota</taxon>
        <taxon>Alphaproteobacteria</taxon>
        <taxon>Rhodospirillales</taxon>
        <taxon>Magnetovibrionaceae</taxon>
        <taxon>Magnetovibrio</taxon>
    </lineage>
</organism>
<dbReference type="InterPro" id="IPR036101">
    <property type="entry name" value="CarD-like/TRCF_RID_sf"/>
</dbReference>
<dbReference type="InterPro" id="IPR004576">
    <property type="entry name" value="Mfd"/>
</dbReference>
<sequence>MKHVLDHFTQPGRIRISGTPGGMDARLVGELAKSGRDVLFIARDDVAGARLDEALQFFAPGVERIDFPSWDCLPYDRVSPNATIVSQRIHALTQLLSKSEGQGRVIVASVSAFLQRVPPRDAFKGSTLIIRPGQTITSDALDTYLVEHGYHNAQTVMEPGEFAKRGGLVDIFPTGALEPVRLDFFGDEVESLRRFDPASQRTIGDVEELALHPVSEVPLNEDAISRFRTGYRALFGAVTKADPLYEAVSEGRRHIGMEHWLPLFYDGRLETILDYMPGAIVLLDHQASEAMEARLDLINEYYQARKSMLGGPKGTKVGAQSSDAPPYKPVPPERLYLGAQDIPQVLKPFAAADLDPFDAPETEGVINGGAKAGRDFSDARVNPDINVFDALGDHVQALEKEGKRAFIGAFSEGTRDRLMTVMGEHGLEPLALIDSWTAAQGLAKGVIGVAVLGLERGFVTADICVISEQDILGERLSRPGKRKISAENFIADVTTLSEGDMVVHIEHGIAQYAGLVTLDVGGAAHDCLKLIYAGQDKLFLPVENIDVITRYGSEDAGAQLDKLGGAAWQARRAGLKERLKDMAEELIKIAAARELRTTERMIPDPGALDEFASRFAYTETEDQARAIRSVVADLGEGRPTDRLVCGDVGFGKTEVALRAAFVAALSGRQVALVVPTTLLARQHFKNFQERFKGFPVRIAQLSRLVSAKDMKANKDAMKSGDVDIVIGTHALLAKDIGFRDLGLLIIDEEQHFGVKHKEQLKALKADVHVLTLTATPIPRTLQLALTGVREMSLIATPPVDRLAVRTFVTPFDPVVVREAIIRERFRGGQTFYVCPRIQDQAFLKKQLKELVPEVSVAVVNGQMPASDLEDVISDFYDAKYDVLLSTNIIESGLDLPSVNTILIHRADMFGLAQLYQLRGRVGRSKTRAYAYLTLPPGKKLTPTAQKRLTVMQTLDTLGAGFQLASHDLDIRGAGNLLGEEQSGHIREVGVELYQHMLEEAVAEARGEISGEGAPAEEYSPQVSLGIPVLIPESYVLDLNLRMELYRRVSRLTSDPESEAFAAELIDRFGKLPGEVENLLNIVSVKRMCKRAHIDKIDSGPKGAVLSFHNNTFPNPGGLIRYITDQVGTVNLRPDHKLVIKRAWNSESDRLKGVITLVRTLADIAEAEA</sequence>
<dbReference type="InterPro" id="IPR003711">
    <property type="entry name" value="CarD-like/TRCF_RID"/>
</dbReference>
<dbReference type="InterPro" id="IPR027417">
    <property type="entry name" value="P-loop_NTPase"/>
</dbReference>
<feature type="domain" description="Helicase ATP-binding" evidence="10">
    <location>
        <begin position="633"/>
        <end position="794"/>
    </location>
</feature>
<dbReference type="PROSITE" id="PS51194">
    <property type="entry name" value="HELICASE_CTER"/>
    <property type="match status" value="1"/>
</dbReference>
<dbReference type="SMART" id="SM00490">
    <property type="entry name" value="HELICc"/>
    <property type="match status" value="1"/>
</dbReference>
<accession>A0A1E5Q787</accession>
<evidence type="ECO:0000256" key="7">
    <source>
        <dbReference type="ARBA" id="ARBA00023125"/>
    </source>
</evidence>
<dbReference type="PROSITE" id="PS51192">
    <property type="entry name" value="HELICASE_ATP_BIND_1"/>
    <property type="match status" value="1"/>
</dbReference>
<dbReference type="PANTHER" id="PTHR47964">
    <property type="entry name" value="ATP-DEPENDENT DNA HELICASE HOMOLOG RECG, CHLOROPLASTIC"/>
    <property type="match status" value="1"/>
</dbReference>
<dbReference type="GO" id="GO:0005737">
    <property type="term" value="C:cytoplasm"/>
    <property type="evidence" value="ECO:0007669"/>
    <property type="project" value="UniProtKB-SubCell"/>
</dbReference>
<name>A0A1E5Q787_9PROT</name>
<dbReference type="GO" id="GO:0003684">
    <property type="term" value="F:damaged DNA binding"/>
    <property type="evidence" value="ECO:0007669"/>
    <property type="project" value="InterPro"/>
</dbReference>
<evidence type="ECO:0000259" key="10">
    <source>
        <dbReference type="PROSITE" id="PS51192"/>
    </source>
</evidence>
<dbReference type="InterPro" id="IPR041471">
    <property type="entry name" value="UvrB_inter"/>
</dbReference>
<evidence type="ECO:0000256" key="3">
    <source>
        <dbReference type="ARBA" id="ARBA00022763"/>
    </source>
</evidence>
<dbReference type="Pfam" id="PF00271">
    <property type="entry name" value="Helicase_C"/>
    <property type="match status" value="1"/>
</dbReference>
<evidence type="ECO:0000256" key="6">
    <source>
        <dbReference type="ARBA" id="ARBA00022840"/>
    </source>
</evidence>